<dbReference type="OrthoDB" id="4251012at2759"/>
<dbReference type="GO" id="GO:0004312">
    <property type="term" value="F:fatty acid synthase activity"/>
    <property type="evidence" value="ECO:0007669"/>
    <property type="project" value="InterPro"/>
</dbReference>
<dbReference type="FunFam" id="1.20.930.70:FF:000001">
    <property type="entry name" value="Fatty acid synthase beta subunit dehydratase"/>
    <property type="match status" value="1"/>
</dbReference>
<dbReference type="SUPFAM" id="SSF52151">
    <property type="entry name" value="FabD/lysophospholipase-like"/>
    <property type="match status" value="2"/>
</dbReference>
<dbReference type="PANTHER" id="PTHR10982:SF21">
    <property type="entry name" value="FATTY ACID SYNTHASE SUBUNIT BETA"/>
    <property type="match status" value="1"/>
</dbReference>
<dbReference type="Gene3D" id="6.20.240.10">
    <property type="match status" value="1"/>
</dbReference>
<sequence>MPGSNNSSNNRTESEDSFVQVSTPTTHTMSASASSSAASFRSLTLHAGKRTYVRIPVPASPYEAWIAADALRDDFLRQLSSSTPAGEGEAAAVDDAGEGTDDQVGNDDGSNGQDAITIKEQRRIKDREAQILLTAQFMQYVCDKARTGSARSSAHSIAVSKHDLGVLQSTWAFFNAQFLHCIVPGSAAVNDRSSQSLIGSLASSVSNSSESTPTSESDDPLAAQLKRNAQVQEIHTLASKFDAESRDTVVRAYFEAFALLEKVAVSGDKDVPTPVLPTPKLFTLAEQGQATVFGIFGGQGSNEVYFDELQALFNVYRPLLSATVRAATKVLQALADEATAQGFAPFYTHGLDVHGWLTGSVPRPPVAYLASSPLSLPLIGLTQLLQYLVVCRAAGLTPGQFRERIRGATGHSQGVISAVVLSASGSHDQFATNVVKAVGLLFHIGKRGQEAFPSVTLEPALIADAVDGGEGVPTPMLSVTGLPQAALEAYICKTNTYLDEDKKVQISLFNGPRNFVVTGFPRSLFGLVSSLRTVRADDGVDQTRIPFSKRKPVFNARFLPISVPYHSSYLAGSTDLVLEKDYAGGASLWEPAELSVSVLHTENASDISKLPDGRALLKSICDQIFTQHIFWMRVVALSDDVTHCIDFGTGGLSGIGGLTARNLEGKGVRMLIPSGRHARSHELYSLANVEREVNWADAFAPKLVKTRSGALQIDTPMSRILGRPNIMVPGMTPSTVQAGFNVATLNAGYHIELAGGGHYNPKALRAKVAEIQRQVEPGQGLTLNCLYINQRQWGFQLPLWQEMRKEGLPLQGFCCAAGIPSAEKAKEAIDGLKSAGIEHISFKPGSVDGIRQVCNIAASNPDYPILMQWTGGRAGGHHSCEDFHQPILATYAMIRKYSNIILVAGSGFGSAEDFWPYLTGDWSVKEYGVQAMPFDGVLFGSWVMTAKEGHANDEVKELMVQAKGVEDTKWEGTFDKETGGVITVTSELGEPIHKIATRGIKLWHELDKVCFSLPKEKRLAWLADKKDYVIERLNADFQKPWFPQHLDGKPAQGVEEMTYEEVIRRMLRLLYISRCNRWVDPSLRNLMGDWLRRVEERFAGIETAGKKVSMIQSYTELDKQPEQLVRKFLTEYSDAQYTLLSAEDVAFFLAICNRPGQKPVPFIPVLDENFSIYFKKDSLSYAEDLDSVFDRDPQRVAILHGPVAARHNTRANVPIKEMLGTVESTLVKLLLERYYGNDESKVPVVDYLGKSPLSVNMPDLCAQYGIKALARDNTSIFKLGEQRVPDAKTWLEALAGPESSWLRALLTSVSVVQGKNYINNPIARVFAPRAGQVVEVTRDTQGQPTKVCLFGAHRSYGKTDAGFKAVEVKRSGNQIEVQLFEYRSGEALPLPFVFHYHPERPYALIHEEVAARNENIKRFYWKLWFFQDMPSVETLTARKEHHSPSKTLDAAAVKKFCQIVGNSNASFQSGGFAPMDFAIVAGWEAIMQALMASCDADLLSLVHLNNSFKTVQDSKPLRVGDVCSATASVQSVKISDTGKSVAVEGVVLRQEADKMVPVIKVVSSFFFRGRFTDFDTCFENSSDRFSFEVKTKADAAVLLAKEWFSWTAPTPLQPGTTLHFHVDSVNRFKDSISFSAVQATGGVYVKDYKDDLIQVGEVDYEAESVSYGNPVVEYIKRAGGSSQGPVPVENGYSLITPDSPAAFAAPATNEPYSMTSGDFNPIHVNPYFADFASLPGTITHGLFSSAATRKYVEDVAAEGHPERCLSFQANFTGMVLPGDKLEVRLRHTAMHAGNKVVKVETFNQHGEKVLDGQAEIAQPPTVYVFTGQGSQEQGMGQDLYNSSVTAKALWDEADNHLRSTMGFSILEIVNQNPLTKTVHFGGVRGHGIRDRYMSMAYEATDENGNVNTLPLFPEITKSSQSYTFHSPNGLLFATQFAQIALVLVELSAFQDMKQRGLIKSDAAFAGHSLGEYASLAAVAAVLQVKDLVDVVFYRGLTMQRAVKRDAQGRSDYGMMACNPTRIGPSFSDGAFGEVVDTIGRVSGRLIQTVNFNVSGQQMVIAGELITLLTMTNVLNYIKIQKIDLKRLQEIMSIEEVKEKLEMIVTEIYSNAQEEAKKGPIQLQRGFATIPLPGIDVPFHSQYLTGGVAPFRSYLSKRINMEGMSPNLLINRYIPNLIAKPFELSKSYAEIIFNQTDSPRLDRVLKNWDRDGWGTPEREQRLTTTLVVELLAYQFASPVQWIRTQELLFGEPYNFERFVEFGPSPTLVGMAQRTHKAFYKSSDEARGKRRVMLCTSKDKEALYYAFADAEPEADVAPASNDAPAAAPSAAAPAPAPTPAQAAPSSVGGTAANVPDEPLKAVDTLRAILSQKLKKPIAEISPSKSVKDMVGGKSTMQNEIVSSLIEEFATVPERGEELPVEELGAALNMGYSGTLGKYTSGLVSRLVGSKLPGGFNLSSLKSHLNKAWGLGPSRTDGVLLIAITQEPAKRLGSEPEAKAWLDSLVQAYASTAGISLNQGGSGGGGGGGGGAAISSEELDKLRAQEHEHARRQIQILQRYLGEDGKAGGREAAAVRGELQAAQAQLDAISTEHGELYTNGIKPRFDARKVRTFSSHWSWSRQQALTLYYDIIKGRLGLEEGRLQLVKQD</sequence>
<dbReference type="InterPro" id="IPR016035">
    <property type="entry name" value="Acyl_Trfase/lysoPLipase"/>
</dbReference>
<dbReference type="Gene3D" id="3.90.25.70">
    <property type="match status" value="1"/>
</dbReference>
<evidence type="ECO:0000256" key="2">
    <source>
        <dbReference type="ARBA" id="ARBA00022553"/>
    </source>
</evidence>
<feature type="compositionally biased region" description="Low complexity" evidence="7">
    <location>
        <begin position="1"/>
        <end position="10"/>
    </location>
</feature>
<dbReference type="Gene3D" id="6.10.250.1930">
    <property type="match status" value="1"/>
</dbReference>
<evidence type="ECO:0000313" key="9">
    <source>
        <dbReference type="EMBL" id="KDN47732.1"/>
    </source>
</evidence>
<keyword evidence="2" id="KW-0597">Phosphoprotein</keyword>
<dbReference type="GO" id="GO:0006633">
    <property type="term" value="P:fatty acid biosynthetic process"/>
    <property type="evidence" value="ECO:0007669"/>
    <property type="project" value="InterPro"/>
</dbReference>
<dbReference type="STRING" id="1037660.A0A066W186"/>
<dbReference type="Gene3D" id="3.40.50.720">
    <property type="entry name" value="NAD(P)-binding Rossmann-like Domain"/>
    <property type="match status" value="1"/>
</dbReference>
<dbReference type="InterPro" id="IPR013565">
    <property type="entry name" value="Fas1/AflB-like_central"/>
</dbReference>
<dbReference type="InParanoid" id="A0A066W186"/>
<dbReference type="InterPro" id="IPR013785">
    <property type="entry name" value="Aldolase_TIM"/>
</dbReference>
<dbReference type="Gene3D" id="6.10.140.1400">
    <property type="match status" value="1"/>
</dbReference>
<evidence type="ECO:0000256" key="1">
    <source>
        <dbReference type="ARBA" id="ARBA00022450"/>
    </source>
</evidence>
<dbReference type="GO" id="GO:0005835">
    <property type="term" value="C:fatty acid synthase complex"/>
    <property type="evidence" value="ECO:0007669"/>
    <property type="project" value="InterPro"/>
</dbReference>
<feature type="compositionally biased region" description="Low complexity" evidence="7">
    <location>
        <begin position="85"/>
        <end position="94"/>
    </location>
</feature>
<dbReference type="FunFam" id="3.40.366.10:FF:000006">
    <property type="entry name" value="Fatty acid synthase beta subunit dehydratase"/>
    <property type="match status" value="1"/>
</dbReference>
<dbReference type="InterPro" id="IPR014043">
    <property type="entry name" value="Acyl_transferase_dom"/>
</dbReference>
<keyword evidence="10" id="KW-1185">Reference proteome</keyword>
<dbReference type="CDD" id="cd03447">
    <property type="entry name" value="FAS_MaoC"/>
    <property type="match status" value="1"/>
</dbReference>
<dbReference type="InterPro" id="IPR002539">
    <property type="entry name" value="MaoC-like_dom"/>
</dbReference>
<dbReference type="GO" id="GO:0008897">
    <property type="term" value="F:holo-[acyl-carrier-protein] synthase activity"/>
    <property type="evidence" value="ECO:0007669"/>
    <property type="project" value="InterPro"/>
</dbReference>
<dbReference type="FunFam" id="3.90.25.70:FF:000001">
    <property type="entry name" value="Fatty acid synthase subunit alpha"/>
    <property type="match status" value="1"/>
</dbReference>
<dbReference type="Proteomes" id="UP000027361">
    <property type="component" value="Unassembled WGS sequence"/>
</dbReference>
<dbReference type="Pfam" id="PF08354">
    <property type="entry name" value="Fas1-AflB-like_hel"/>
    <property type="match status" value="1"/>
</dbReference>
<feature type="region of interest" description="Disordered" evidence="7">
    <location>
        <begin position="1"/>
        <end position="37"/>
    </location>
</feature>
<keyword evidence="6" id="KW-0560">Oxidoreductase</keyword>
<evidence type="ECO:0000259" key="8">
    <source>
        <dbReference type="PROSITE" id="PS50075"/>
    </source>
</evidence>
<protein>
    <recommendedName>
        <fullName evidence="8">Carrier domain-containing protein</fullName>
    </recommendedName>
</protein>
<dbReference type="PRINTS" id="PR01483">
    <property type="entry name" value="FASYNTHASE"/>
</dbReference>
<keyword evidence="3" id="KW-0808">Transferase</keyword>
<dbReference type="HOGENOM" id="CLU_000114_6_0_1"/>
<evidence type="ECO:0000256" key="4">
    <source>
        <dbReference type="ARBA" id="ARBA00022801"/>
    </source>
</evidence>
<dbReference type="PANTHER" id="PTHR10982">
    <property type="entry name" value="MALONYL COA-ACYL CARRIER PROTEIN TRANSACYLASE"/>
    <property type="match status" value="1"/>
</dbReference>
<dbReference type="Pfam" id="PF17951">
    <property type="entry name" value="FAS_meander"/>
    <property type="match status" value="1"/>
</dbReference>
<evidence type="ECO:0000256" key="5">
    <source>
        <dbReference type="ARBA" id="ARBA00022857"/>
    </source>
</evidence>
<organism evidence="9 10">
    <name type="scientific">Tilletiaria anomala (strain ATCC 24038 / CBS 436.72 / UBC 951)</name>
    <dbReference type="NCBI Taxonomy" id="1037660"/>
    <lineage>
        <taxon>Eukaryota</taxon>
        <taxon>Fungi</taxon>
        <taxon>Dikarya</taxon>
        <taxon>Basidiomycota</taxon>
        <taxon>Ustilaginomycotina</taxon>
        <taxon>Exobasidiomycetes</taxon>
        <taxon>Georgefischeriales</taxon>
        <taxon>Tilletiariaceae</taxon>
        <taxon>Tilletiaria</taxon>
    </lineage>
</organism>
<dbReference type="Gene3D" id="6.10.60.10">
    <property type="match status" value="1"/>
</dbReference>
<dbReference type="FunFam" id="3.30.1120.100:FF:000001">
    <property type="entry name" value="Fatty acid synthase beta subunit dehydratase"/>
    <property type="match status" value="1"/>
</dbReference>
<dbReference type="Pfam" id="PF18325">
    <property type="entry name" value="Fas_alpha_ACP"/>
    <property type="match status" value="1"/>
</dbReference>
<dbReference type="InterPro" id="IPR009081">
    <property type="entry name" value="PP-bd_ACP"/>
</dbReference>
<comment type="caution">
    <text evidence="9">The sequence shown here is derived from an EMBL/GenBank/DDBJ whole genome shotgun (WGS) entry which is preliminary data.</text>
</comment>
<dbReference type="FunFam" id="3.20.20.70:FF:000078">
    <property type="entry name" value="Fatty acid synthase beta subunit dehydratase"/>
    <property type="match status" value="1"/>
</dbReference>
<dbReference type="GeneID" id="25266464"/>
<evidence type="ECO:0000256" key="7">
    <source>
        <dbReference type="SAM" id="MobiDB-lite"/>
    </source>
</evidence>
<feature type="compositionally biased region" description="Low complexity" evidence="7">
    <location>
        <begin position="2314"/>
        <end position="2344"/>
    </location>
</feature>
<dbReference type="PROSITE" id="PS50075">
    <property type="entry name" value="CARRIER"/>
    <property type="match status" value="1"/>
</dbReference>
<evidence type="ECO:0000256" key="6">
    <source>
        <dbReference type="ARBA" id="ARBA00023002"/>
    </source>
</evidence>
<dbReference type="Gene3D" id="6.10.250.1850">
    <property type="match status" value="1"/>
</dbReference>
<evidence type="ECO:0000256" key="3">
    <source>
        <dbReference type="ARBA" id="ARBA00022679"/>
    </source>
</evidence>
<dbReference type="InterPro" id="IPR041550">
    <property type="entry name" value="FASI_helical"/>
</dbReference>
<dbReference type="Pfam" id="PF16073">
    <property type="entry name" value="SAT"/>
    <property type="match status" value="1"/>
</dbReference>
<dbReference type="InterPro" id="IPR039569">
    <property type="entry name" value="FAS1-like_DH_region"/>
</dbReference>
<dbReference type="Pfam" id="PF01575">
    <property type="entry name" value="MaoC_dehydratas"/>
    <property type="match status" value="1"/>
</dbReference>
<dbReference type="SUPFAM" id="SSF54637">
    <property type="entry name" value="Thioesterase/thiol ester dehydrase-isomerase"/>
    <property type="match status" value="2"/>
</dbReference>
<name>A0A066W186_TILAU</name>
<keyword evidence="4" id="KW-0378">Hydrolase</keyword>
<feature type="compositionally biased region" description="Polar residues" evidence="7">
    <location>
        <begin position="17"/>
        <end position="29"/>
    </location>
</feature>
<keyword evidence="1" id="KW-0596">Phosphopantetheine</keyword>
<dbReference type="Gene3D" id="3.30.70.2430">
    <property type="match status" value="1"/>
</dbReference>
<dbReference type="InterPro" id="IPR001227">
    <property type="entry name" value="Ac_transferase_dom_sf"/>
</dbReference>
<accession>A0A066W186</accession>
<dbReference type="Pfam" id="PF22235">
    <property type="entry name" value="FAS1_thioest_ins"/>
    <property type="match status" value="1"/>
</dbReference>
<reference evidence="9 10" key="1">
    <citation type="submission" date="2014-05" db="EMBL/GenBank/DDBJ databases">
        <title>Draft genome sequence of a rare smut relative, Tilletiaria anomala UBC 951.</title>
        <authorList>
            <consortium name="DOE Joint Genome Institute"/>
            <person name="Toome M."/>
            <person name="Kuo A."/>
            <person name="Henrissat B."/>
            <person name="Lipzen A."/>
            <person name="Tritt A."/>
            <person name="Yoshinaga Y."/>
            <person name="Zane M."/>
            <person name="Barry K."/>
            <person name="Grigoriev I.V."/>
            <person name="Spatafora J.W."/>
            <person name="Aimea M.C."/>
        </authorList>
    </citation>
    <scope>NUCLEOTIDE SEQUENCE [LARGE SCALE GENOMIC DNA]</scope>
    <source>
        <strain evidence="9 10">UBC 951</strain>
    </source>
</reference>
<feature type="region of interest" description="Disordered" evidence="7">
    <location>
        <begin position="80"/>
        <end position="114"/>
    </location>
</feature>
<feature type="region of interest" description="Disordered" evidence="7">
    <location>
        <begin position="2314"/>
        <end position="2352"/>
    </location>
</feature>
<dbReference type="Gene3D" id="3.20.20.70">
    <property type="entry name" value="Aldolase class I"/>
    <property type="match status" value="1"/>
</dbReference>
<keyword evidence="5" id="KW-0521">NADP</keyword>
<dbReference type="InterPro" id="IPR029069">
    <property type="entry name" value="HotDog_dom_sf"/>
</dbReference>
<dbReference type="InterPro" id="IPR003965">
    <property type="entry name" value="Fatty_acid_synthase"/>
</dbReference>
<proteinExistence type="predicted"/>
<dbReference type="Pfam" id="PF18314">
    <property type="entry name" value="FAS_I_H"/>
    <property type="match status" value="1"/>
</dbReference>
<feature type="compositionally biased region" description="Acidic residues" evidence="7">
    <location>
        <begin position="95"/>
        <end position="105"/>
    </location>
</feature>
<dbReference type="Pfam" id="PF13452">
    <property type="entry name" value="FAS1_DH_region"/>
    <property type="match status" value="1"/>
</dbReference>
<dbReference type="RefSeq" id="XP_013243924.1">
    <property type="nucleotide sequence ID" value="XM_013388470.1"/>
</dbReference>
<dbReference type="GO" id="GO:0019171">
    <property type="term" value="F:(3R)-hydroxyacyl-[acyl-carrier-protein] dehydratase activity"/>
    <property type="evidence" value="ECO:0007669"/>
    <property type="project" value="InterPro"/>
</dbReference>
<dbReference type="GO" id="GO:0016787">
    <property type="term" value="F:hydrolase activity"/>
    <property type="evidence" value="ECO:0007669"/>
    <property type="project" value="UniProtKB-KW"/>
</dbReference>
<dbReference type="InterPro" id="IPR050830">
    <property type="entry name" value="Fungal_FAS"/>
</dbReference>
<dbReference type="Pfam" id="PF00698">
    <property type="entry name" value="Acyl_transf_1"/>
    <property type="match status" value="1"/>
</dbReference>
<dbReference type="Gene3D" id="3.10.129.10">
    <property type="entry name" value="Hotdog Thioesterase"/>
    <property type="match status" value="1"/>
</dbReference>
<dbReference type="FunCoup" id="A0A066W186">
    <property type="interactions" value="22"/>
</dbReference>
<dbReference type="InterPro" id="IPR040899">
    <property type="entry name" value="Fas_alpha_ACP"/>
</dbReference>
<dbReference type="EMBL" id="JMSN01000028">
    <property type="protein sequence ID" value="KDN47732.1"/>
    <property type="molecule type" value="Genomic_DNA"/>
</dbReference>
<evidence type="ECO:0000313" key="10">
    <source>
        <dbReference type="Proteomes" id="UP000027361"/>
    </source>
</evidence>
<dbReference type="Gene3D" id="3.30.1120.100">
    <property type="match status" value="1"/>
</dbReference>
<dbReference type="InterPro" id="IPR040883">
    <property type="entry name" value="FAS_meander"/>
</dbReference>
<dbReference type="Gene3D" id="3.40.366.10">
    <property type="entry name" value="Malonyl-Coenzyme A Acyl Carrier Protein, domain 2"/>
    <property type="match status" value="3"/>
</dbReference>
<dbReference type="Gene3D" id="1.20.930.70">
    <property type="match status" value="1"/>
</dbReference>
<dbReference type="SMART" id="SM00827">
    <property type="entry name" value="PKS_AT"/>
    <property type="match status" value="1"/>
</dbReference>
<dbReference type="OMA" id="HFMDNYG"/>
<dbReference type="Gene3D" id="1.20.1050.120">
    <property type="match status" value="1"/>
</dbReference>
<feature type="domain" description="Carrier" evidence="8">
    <location>
        <begin position="2354"/>
        <end position="2432"/>
    </location>
</feature>
<gene>
    <name evidence="9" type="ORF">K437DRAFT_273590</name>
</gene>
<dbReference type="InterPro" id="IPR032088">
    <property type="entry name" value="SAT"/>
</dbReference>
<dbReference type="GO" id="GO:0004318">
    <property type="term" value="F:enoyl-[acyl-carrier-protein] reductase (NADH) activity"/>
    <property type="evidence" value="ECO:0007669"/>
    <property type="project" value="InterPro"/>
</dbReference>